<keyword evidence="3 9" id="KW-0808">Transferase</keyword>
<dbReference type="Pfam" id="PF00535">
    <property type="entry name" value="Glycos_transf_2"/>
    <property type="match status" value="1"/>
</dbReference>
<name>A0A1B1SAM0_9BACT</name>
<protein>
    <submittedName>
        <fullName evidence="9">Glycosyltransferase</fullName>
    </submittedName>
</protein>
<sequence length="317" mass="35431">MSSPLPRIAIVIPCYNEEEALPITSARILSLLDRMAADGLVALDSFIMCSNDGSRDGTWQVIEQLHSDDTRIKGISLAHNRGHQYALLAGLMAVRDMCDAAISIDADLQDDPEAIVRMVEEFRLGKEIVYGVRSSRATDTWFKRSTAHAFYSLQHHMGLDTVYDHADYRLLSARALDLLSEYGESNLFLRGIIPQLGLDTAIVTYERHERVAGESKYPLAKMLSFSVDGITSFSSKPIRIIFVVGLILLIIDIAVAIWVFASYFSHSTISGWTSLIISIWFLGSLTLMAIGIVGEYVGKIYTEVKHRPRYAIRDRLL</sequence>
<keyword evidence="4 7" id="KW-0812">Transmembrane</keyword>
<dbReference type="KEGG" id="pary:A4V02_08945"/>
<dbReference type="InterPro" id="IPR001173">
    <property type="entry name" value="Glyco_trans_2-like"/>
</dbReference>
<dbReference type="InterPro" id="IPR029044">
    <property type="entry name" value="Nucleotide-diphossugar_trans"/>
</dbReference>
<evidence type="ECO:0000256" key="6">
    <source>
        <dbReference type="ARBA" id="ARBA00023136"/>
    </source>
</evidence>
<dbReference type="PANTHER" id="PTHR48090:SF1">
    <property type="entry name" value="PROPHAGE BACTOPRENOL GLUCOSYL TRANSFERASE HOMOLOG"/>
    <property type="match status" value="1"/>
</dbReference>
<dbReference type="Proteomes" id="UP000186351">
    <property type="component" value="Chromosome"/>
</dbReference>
<feature type="transmembrane region" description="Helical" evidence="7">
    <location>
        <begin position="240"/>
        <end position="263"/>
    </location>
</feature>
<keyword evidence="5 7" id="KW-1133">Transmembrane helix</keyword>
<keyword evidence="2" id="KW-0328">Glycosyltransferase</keyword>
<dbReference type="GeneID" id="65536992"/>
<organism evidence="9 10">
    <name type="scientific">Muribaculum intestinale</name>
    <dbReference type="NCBI Taxonomy" id="1796646"/>
    <lineage>
        <taxon>Bacteria</taxon>
        <taxon>Pseudomonadati</taxon>
        <taxon>Bacteroidota</taxon>
        <taxon>Bacteroidia</taxon>
        <taxon>Bacteroidales</taxon>
        <taxon>Muribaculaceae</taxon>
        <taxon>Muribaculum</taxon>
    </lineage>
</organism>
<dbReference type="Gene3D" id="3.90.550.10">
    <property type="entry name" value="Spore Coat Polysaccharide Biosynthesis Protein SpsA, Chain A"/>
    <property type="match status" value="1"/>
</dbReference>
<evidence type="ECO:0000313" key="10">
    <source>
        <dbReference type="Proteomes" id="UP000186351"/>
    </source>
</evidence>
<evidence type="ECO:0000256" key="7">
    <source>
        <dbReference type="SAM" id="Phobius"/>
    </source>
</evidence>
<dbReference type="STRING" id="1796646.A4V02_08945"/>
<dbReference type="RefSeq" id="WP_068961142.1">
    <property type="nucleotide sequence ID" value="NZ_CAJTAP010000003.1"/>
</dbReference>
<dbReference type="GO" id="GO:0016757">
    <property type="term" value="F:glycosyltransferase activity"/>
    <property type="evidence" value="ECO:0007669"/>
    <property type="project" value="UniProtKB-KW"/>
</dbReference>
<feature type="domain" description="Glycosyltransferase 2-like" evidence="8">
    <location>
        <begin position="10"/>
        <end position="171"/>
    </location>
</feature>
<evidence type="ECO:0000256" key="4">
    <source>
        <dbReference type="ARBA" id="ARBA00022692"/>
    </source>
</evidence>
<evidence type="ECO:0000256" key="2">
    <source>
        <dbReference type="ARBA" id="ARBA00022676"/>
    </source>
</evidence>
<keyword evidence="10" id="KW-1185">Reference proteome</keyword>
<evidence type="ECO:0000256" key="1">
    <source>
        <dbReference type="ARBA" id="ARBA00004141"/>
    </source>
</evidence>
<comment type="subcellular location">
    <subcellularLocation>
        <location evidence="1">Membrane</location>
        <topology evidence="1">Multi-pass membrane protein</topology>
    </subcellularLocation>
</comment>
<dbReference type="EMBL" id="CP015402">
    <property type="protein sequence ID" value="ANU63841.1"/>
    <property type="molecule type" value="Genomic_DNA"/>
</dbReference>
<keyword evidence="6 7" id="KW-0472">Membrane</keyword>
<dbReference type="OrthoDB" id="9807778at2"/>
<gene>
    <name evidence="9" type="ORF">A4V02_08945</name>
</gene>
<accession>A0A1Z2XI07</accession>
<accession>A0A1B1SAM0</accession>
<dbReference type="PANTHER" id="PTHR48090">
    <property type="entry name" value="UNDECAPRENYL-PHOSPHATE 4-DEOXY-4-FORMAMIDO-L-ARABINOSE TRANSFERASE-RELATED"/>
    <property type="match status" value="1"/>
</dbReference>
<dbReference type="GO" id="GO:0005886">
    <property type="term" value="C:plasma membrane"/>
    <property type="evidence" value="ECO:0007669"/>
    <property type="project" value="TreeGrafter"/>
</dbReference>
<evidence type="ECO:0000256" key="5">
    <source>
        <dbReference type="ARBA" id="ARBA00022989"/>
    </source>
</evidence>
<evidence type="ECO:0000259" key="8">
    <source>
        <dbReference type="Pfam" id="PF00535"/>
    </source>
</evidence>
<dbReference type="AlphaFoldDB" id="A0A1B1SAM0"/>
<dbReference type="CDD" id="cd04187">
    <property type="entry name" value="DPM1_like_bac"/>
    <property type="match status" value="1"/>
</dbReference>
<dbReference type="InterPro" id="IPR050256">
    <property type="entry name" value="Glycosyltransferase_2"/>
</dbReference>
<dbReference type="SUPFAM" id="SSF53448">
    <property type="entry name" value="Nucleotide-diphospho-sugar transferases"/>
    <property type="match status" value="1"/>
</dbReference>
<evidence type="ECO:0000313" key="9">
    <source>
        <dbReference type="EMBL" id="ANU63841.1"/>
    </source>
</evidence>
<reference evidence="10" key="1">
    <citation type="submission" date="2016-04" db="EMBL/GenBank/DDBJ databases">
        <title>Complete Genome Sequences of Twelve Strains of a Stable Defined Moderately Diverse Mouse Microbiota 2 (sDMDMm2).</title>
        <authorList>
            <person name="Uchimura Y."/>
            <person name="Wyss M."/>
            <person name="Brugiroux S."/>
            <person name="Limenitakis J.P."/>
            <person name="Stecher B."/>
            <person name="McCoy K.D."/>
            <person name="Macpherson A.J."/>
        </authorList>
    </citation>
    <scope>NUCLEOTIDE SEQUENCE [LARGE SCALE GENOMIC DNA]</scope>
    <source>
        <strain evidence="10">YL27</strain>
    </source>
</reference>
<proteinExistence type="predicted"/>
<evidence type="ECO:0000256" key="3">
    <source>
        <dbReference type="ARBA" id="ARBA00022679"/>
    </source>
</evidence>
<feature type="transmembrane region" description="Helical" evidence="7">
    <location>
        <begin position="275"/>
        <end position="297"/>
    </location>
</feature>